<evidence type="ECO:0000256" key="3">
    <source>
        <dbReference type="ARBA" id="ARBA00022448"/>
    </source>
</evidence>
<evidence type="ECO:0000313" key="11">
    <source>
        <dbReference type="EMBL" id="SUB59434.1"/>
    </source>
</evidence>
<dbReference type="AlphaFoldDB" id="A0A379CB12"/>
<reference evidence="11 12" key="1">
    <citation type="submission" date="2018-06" db="EMBL/GenBank/DDBJ databases">
        <authorList>
            <consortium name="Pathogen Informatics"/>
            <person name="Doyle S."/>
        </authorList>
    </citation>
    <scope>NUCLEOTIDE SEQUENCE [LARGE SCALE GENOMIC DNA]</scope>
    <source>
        <strain evidence="11 12">NCTC12872</strain>
    </source>
</reference>
<dbReference type="GO" id="GO:0140359">
    <property type="term" value="F:ABC-type transporter activity"/>
    <property type="evidence" value="ECO:0007669"/>
    <property type="project" value="InterPro"/>
</dbReference>
<keyword evidence="3 9" id="KW-0813">Transport</keyword>
<feature type="transmembrane region" description="Helical" evidence="9">
    <location>
        <begin position="105"/>
        <end position="127"/>
    </location>
</feature>
<comment type="similarity">
    <text evidence="2 9">Belongs to the ABC-2 integral membrane protein family.</text>
</comment>
<evidence type="ECO:0000256" key="2">
    <source>
        <dbReference type="ARBA" id="ARBA00007783"/>
    </source>
</evidence>
<evidence type="ECO:0000313" key="12">
    <source>
        <dbReference type="Proteomes" id="UP000255417"/>
    </source>
</evidence>
<accession>A0A379CB12</accession>
<feature type="domain" description="ABC transmembrane type-2" evidence="10">
    <location>
        <begin position="35"/>
        <end position="251"/>
    </location>
</feature>
<proteinExistence type="inferred from homology"/>
<name>A0A379CB12_9PAST</name>
<keyword evidence="4 9" id="KW-1003">Cell membrane</keyword>
<dbReference type="GO" id="GO:0005886">
    <property type="term" value="C:plasma membrane"/>
    <property type="evidence" value="ECO:0007669"/>
    <property type="project" value="UniProtKB-SubCell"/>
</dbReference>
<dbReference type="OrthoDB" id="9786910at2"/>
<organism evidence="11 12">
    <name type="scientific">Phocoenobacter uteri</name>
    <dbReference type="NCBI Taxonomy" id="146806"/>
    <lineage>
        <taxon>Bacteria</taxon>
        <taxon>Pseudomonadati</taxon>
        <taxon>Pseudomonadota</taxon>
        <taxon>Gammaproteobacteria</taxon>
        <taxon>Pasteurellales</taxon>
        <taxon>Pasteurellaceae</taxon>
        <taxon>Phocoenobacter</taxon>
    </lineage>
</organism>
<keyword evidence="7 9" id="KW-1133">Transmembrane helix</keyword>
<evidence type="ECO:0000256" key="4">
    <source>
        <dbReference type="ARBA" id="ARBA00022475"/>
    </source>
</evidence>
<keyword evidence="5" id="KW-0997">Cell inner membrane</keyword>
<feature type="transmembrane region" description="Helical" evidence="9">
    <location>
        <begin position="34"/>
        <end position="60"/>
    </location>
</feature>
<comment type="subcellular location">
    <subcellularLocation>
        <location evidence="1 9">Cell inner membrane</location>
        <topology evidence="1 9">Multi-pass membrane protein</topology>
    </subcellularLocation>
</comment>
<evidence type="ECO:0000256" key="6">
    <source>
        <dbReference type="ARBA" id="ARBA00022692"/>
    </source>
</evidence>
<protein>
    <recommendedName>
        <fullName evidence="9">Transport permease protein</fullName>
    </recommendedName>
</protein>
<dbReference type="PANTHER" id="PTHR30413:SF8">
    <property type="entry name" value="TRANSPORT PERMEASE PROTEIN"/>
    <property type="match status" value="1"/>
</dbReference>
<evidence type="ECO:0000256" key="8">
    <source>
        <dbReference type="ARBA" id="ARBA00023136"/>
    </source>
</evidence>
<dbReference type="InterPro" id="IPR047817">
    <property type="entry name" value="ABC2_TM_bact-type"/>
</dbReference>
<feature type="transmembrane region" description="Helical" evidence="9">
    <location>
        <begin position="142"/>
        <end position="164"/>
    </location>
</feature>
<evidence type="ECO:0000256" key="9">
    <source>
        <dbReference type="RuleBase" id="RU361157"/>
    </source>
</evidence>
<dbReference type="Pfam" id="PF01061">
    <property type="entry name" value="ABC2_membrane"/>
    <property type="match status" value="1"/>
</dbReference>
<feature type="transmembrane region" description="Helical" evidence="9">
    <location>
        <begin position="66"/>
        <end position="84"/>
    </location>
</feature>
<dbReference type="PANTHER" id="PTHR30413">
    <property type="entry name" value="INNER MEMBRANE TRANSPORT PERMEASE"/>
    <property type="match status" value="1"/>
</dbReference>
<evidence type="ECO:0000259" key="10">
    <source>
        <dbReference type="PROSITE" id="PS51012"/>
    </source>
</evidence>
<sequence>MKLNRHLKRDITKNIYILCVLAHLKQKAKVRDAFLGYLWWFIEPLMLIILYSYIVVVIFGQDGENRIFMIAIGVTLWKWWRMSLSRGVSTFQRYKGIVSQIKMPLSILPISEVCGEVYLFTFAYVILQTTMIAFGHYPDIPALLLSFLISFFIINSLTILLAVLNTFIRDIEFIIGFALRIVFYLTPILYPISRVPEEYRFLVDLNPFAYMITFYNNAFIDTYLVDYQILILSLLFSLVLFYFSVVLCNKVSPKIVRNIY</sequence>
<dbReference type="RefSeq" id="WP_115316442.1">
    <property type="nucleotide sequence ID" value="NZ_LWIF01000001.1"/>
</dbReference>
<dbReference type="EMBL" id="UGTA01000001">
    <property type="protein sequence ID" value="SUB59434.1"/>
    <property type="molecule type" value="Genomic_DNA"/>
</dbReference>
<evidence type="ECO:0000256" key="1">
    <source>
        <dbReference type="ARBA" id="ARBA00004429"/>
    </source>
</evidence>
<evidence type="ECO:0000256" key="7">
    <source>
        <dbReference type="ARBA" id="ARBA00022989"/>
    </source>
</evidence>
<dbReference type="PROSITE" id="PS51012">
    <property type="entry name" value="ABC_TM2"/>
    <property type="match status" value="1"/>
</dbReference>
<keyword evidence="6 9" id="KW-0812">Transmembrane</keyword>
<keyword evidence="8 9" id="KW-0472">Membrane</keyword>
<dbReference type="Proteomes" id="UP000255417">
    <property type="component" value="Unassembled WGS sequence"/>
</dbReference>
<feature type="transmembrane region" description="Helical" evidence="9">
    <location>
        <begin position="171"/>
        <end position="192"/>
    </location>
</feature>
<dbReference type="GO" id="GO:0015920">
    <property type="term" value="P:lipopolysaccharide transport"/>
    <property type="evidence" value="ECO:0007669"/>
    <property type="project" value="TreeGrafter"/>
</dbReference>
<gene>
    <name evidence="11" type="ORF">NCTC12872_01419</name>
</gene>
<feature type="transmembrane region" description="Helical" evidence="9">
    <location>
        <begin position="227"/>
        <end position="248"/>
    </location>
</feature>
<dbReference type="InterPro" id="IPR013525">
    <property type="entry name" value="ABC2_TM"/>
</dbReference>
<evidence type="ECO:0000256" key="5">
    <source>
        <dbReference type="ARBA" id="ARBA00022519"/>
    </source>
</evidence>
<keyword evidence="12" id="KW-1185">Reference proteome</keyword>